<evidence type="ECO:0000313" key="4">
    <source>
        <dbReference type="EMBL" id="CAE8601079.1"/>
    </source>
</evidence>
<dbReference type="PANTHER" id="PTHR10720">
    <property type="entry name" value="HEME OXYGENASE"/>
    <property type="match status" value="1"/>
</dbReference>
<dbReference type="EMBL" id="CAJNNW010034874">
    <property type="protein sequence ID" value="CAE8724333.1"/>
    <property type="molecule type" value="Genomic_DNA"/>
</dbReference>
<dbReference type="Gene3D" id="1.20.910.10">
    <property type="entry name" value="Heme oxygenase-like"/>
    <property type="match status" value="1"/>
</dbReference>
<dbReference type="AlphaFoldDB" id="A0A813EKC0"/>
<gene>
    <name evidence="4" type="ORF">PGLA1383_LOCUS19376</name>
    <name evidence="5" type="ORF">PGLA2088_LOCUS43668</name>
</gene>
<dbReference type="InterPro" id="IPR016084">
    <property type="entry name" value="Haem_Oase-like_multi-hlx"/>
</dbReference>
<evidence type="ECO:0008006" key="7">
    <source>
        <dbReference type="Google" id="ProtNLM"/>
    </source>
</evidence>
<dbReference type="PANTHER" id="PTHR10720:SF0">
    <property type="entry name" value="HEME OXYGENASE"/>
    <property type="match status" value="1"/>
</dbReference>
<dbReference type="InterPro" id="IPR002051">
    <property type="entry name" value="Haem_Oase"/>
</dbReference>
<dbReference type="CDD" id="cd19165">
    <property type="entry name" value="HemeO"/>
    <property type="match status" value="1"/>
</dbReference>
<dbReference type="InterPro" id="IPR016053">
    <property type="entry name" value="Haem_Oase-like"/>
</dbReference>
<keyword evidence="1" id="KW-0349">Heme</keyword>
<dbReference type="EMBL" id="CAJNNV010012771">
    <property type="protein sequence ID" value="CAE8601079.1"/>
    <property type="molecule type" value="Genomic_DNA"/>
</dbReference>
<dbReference type="Pfam" id="PF01126">
    <property type="entry name" value="Heme_oxygenase"/>
    <property type="match status" value="1"/>
</dbReference>
<dbReference type="Proteomes" id="UP000626109">
    <property type="component" value="Unassembled WGS sequence"/>
</dbReference>
<dbReference type="OMA" id="YCRYFAD"/>
<keyword evidence="2" id="KW-0479">Metal-binding</keyword>
<dbReference type="OrthoDB" id="652091at2759"/>
<evidence type="ECO:0000256" key="3">
    <source>
        <dbReference type="ARBA" id="ARBA00023004"/>
    </source>
</evidence>
<dbReference type="SUPFAM" id="SSF48613">
    <property type="entry name" value="Heme oxygenase-like"/>
    <property type="match status" value="1"/>
</dbReference>
<name>A0A813EKC0_POLGL</name>
<protein>
    <recommendedName>
        <fullName evidence="7">Heme oxygenase</fullName>
    </recommendedName>
</protein>
<comment type="caution">
    <text evidence="4">The sequence shown here is derived from an EMBL/GenBank/DDBJ whole genome shotgun (WGS) entry which is preliminary data.</text>
</comment>
<keyword evidence="6" id="KW-1185">Reference proteome</keyword>
<proteinExistence type="predicted"/>
<evidence type="ECO:0000256" key="2">
    <source>
        <dbReference type="ARBA" id="ARBA00022723"/>
    </source>
</evidence>
<sequence length="280" mass="30081">MGTFAKRLGQVTARSLESESKNILKTSAANKVPGSLSLALDGTLREGHNMRVFGIGTIASMADRARYARFTASMHAVYSAMEAELDATCAKSSPAVHSLWARHGNTLRRAPALRLDLADVVEDLDGAVSTISPATKHYVQGIHEAGVDDRASGGARMFGHVYCRYFADLFGGSVLASPTRAALSLPKDTPRHYAFDLPAAAAGQTGTGDGRRAFIEEVYSSFNEVGEMLDPEDFSKVVAESRRAFQFNVGVYGEEPMIYDAMRGSFNIVTGYVAQTVRGA</sequence>
<evidence type="ECO:0000313" key="5">
    <source>
        <dbReference type="EMBL" id="CAE8724333.1"/>
    </source>
</evidence>
<evidence type="ECO:0000256" key="1">
    <source>
        <dbReference type="ARBA" id="ARBA00022617"/>
    </source>
</evidence>
<dbReference type="GO" id="GO:0006788">
    <property type="term" value="P:heme oxidation"/>
    <property type="evidence" value="ECO:0007669"/>
    <property type="project" value="InterPro"/>
</dbReference>
<evidence type="ECO:0000313" key="6">
    <source>
        <dbReference type="Proteomes" id="UP000654075"/>
    </source>
</evidence>
<dbReference type="GO" id="GO:0046872">
    <property type="term" value="F:metal ion binding"/>
    <property type="evidence" value="ECO:0007669"/>
    <property type="project" value="UniProtKB-KW"/>
</dbReference>
<reference evidence="4" key="1">
    <citation type="submission" date="2021-02" db="EMBL/GenBank/DDBJ databases">
        <authorList>
            <person name="Dougan E. K."/>
            <person name="Rhodes N."/>
            <person name="Thang M."/>
            <person name="Chan C."/>
        </authorList>
    </citation>
    <scope>NUCLEOTIDE SEQUENCE</scope>
</reference>
<dbReference type="Proteomes" id="UP000654075">
    <property type="component" value="Unassembled WGS sequence"/>
</dbReference>
<keyword evidence="3" id="KW-0408">Iron</keyword>
<accession>A0A813EKC0</accession>
<dbReference type="GO" id="GO:0004392">
    <property type="term" value="F:heme oxygenase (decyclizing) activity"/>
    <property type="evidence" value="ECO:0007669"/>
    <property type="project" value="InterPro"/>
</dbReference>
<organism evidence="4 6">
    <name type="scientific">Polarella glacialis</name>
    <name type="common">Dinoflagellate</name>
    <dbReference type="NCBI Taxonomy" id="89957"/>
    <lineage>
        <taxon>Eukaryota</taxon>
        <taxon>Sar</taxon>
        <taxon>Alveolata</taxon>
        <taxon>Dinophyceae</taxon>
        <taxon>Suessiales</taxon>
        <taxon>Suessiaceae</taxon>
        <taxon>Polarella</taxon>
    </lineage>
</organism>